<dbReference type="Gene3D" id="2.30.130.10">
    <property type="entry name" value="PUA domain"/>
    <property type="match status" value="1"/>
</dbReference>
<dbReference type="EMBL" id="DSFH01000054">
    <property type="protein sequence ID" value="HEW64158.1"/>
    <property type="molecule type" value="Genomic_DNA"/>
</dbReference>
<dbReference type="Proteomes" id="UP000886076">
    <property type="component" value="Unassembled WGS sequence"/>
</dbReference>
<feature type="domain" description="tRNA pseudouridylate synthase B C-terminal" evidence="4">
    <location>
        <begin position="127"/>
        <end position="189"/>
    </location>
</feature>
<dbReference type="AlphaFoldDB" id="A0A2J6N300"/>
<dbReference type="Gene3D" id="3.30.2350.10">
    <property type="entry name" value="Pseudouridine synthase"/>
    <property type="match status" value="1"/>
</dbReference>
<evidence type="ECO:0000313" key="6">
    <source>
        <dbReference type="EMBL" id="MBE9391094.1"/>
    </source>
</evidence>
<dbReference type="GO" id="GO:0031120">
    <property type="term" value="P:snRNA pseudouridine synthesis"/>
    <property type="evidence" value="ECO:0007669"/>
    <property type="project" value="TreeGrafter"/>
</dbReference>
<dbReference type="Proteomes" id="UP000652307">
    <property type="component" value="Unassembled WGS sequence"/>
</dbReference>
<dbReference type="GO" id="GO:0000495">
    <property type="term" value="P:box H/ACA sno(s)RNA 3'-end processing"/>
    <property type="evidence" value="ECO:0007669"/>
    <property type="project" value="TreeGrafter"/>
</dbReference>
<feature type="compositionally biased region" description="Basic residues" evidence="2">
    <location>
        <begin position="1"/>
        <end position="27"/>
    </location>
</feature>
<organism evidence="7 8">
    <name type="scientific">Fervidicoccus fontis</name>
    <dbReference type="NCBI Taxonomy" id="683846"/>
    <lineage>
        <taxon>Archaea</taxon>
        <taxon>Thermoproteota</taxon>
        <taxon>Thermoprotei</taxon>
        <taxon>Fervidicoccales</taxon>
        <taxon>Fervidicoccaceae</taxon>
        <taxon>Fervidicoccus</taxon>
    </lineage>
</organism>
<name>A0A2J6N300_9CREN</name>
<dbReference type="InterPro" id="IPR032819">
    <property type="entry name" value="TruB_C"/>
</dbReference>
<dbReference type="GO" id="GO:0031118">
    <property type="term" value="P:rRNA pseudouridine synthesis"/>
    <property type="evidence" value="ECO:0007669"/>
    <property type="project" value="TreeGrafter"/>
</dbReference>
<dbReference type="PROSITE" id="PS50890">
    <property type="entry name" value="PUA"/>
    <property type="match status" value="1"/>
</dbReference>
<feature type="domain" description="Pseudouridine synthase II N-terminal" evidence="3">
    <location>
        <begin position="29"/>
        <end position="126"/>
    </location>
</feature>
<dbReference type="InterPro" id="IPR004802">
    <property type="entry name" value="tRNA_PsdUridine_synth_B_fam"/>
</dbReference>
<accession>A0A2J6N300</accession>
<evidence type="ECO:0000259" key="4">
    <source>
        <dbReference type="Pfam" id="PF16198"/>
    </source>
</evidence>
<evidence type="ECO:0000313" key="7">
    <source>
        <dbReference type="EMBL" id="PMB75707.1"/>
    </source>
</evidence>
<evidence type="ECO:0000256" key="1">
    <source>
        <dbReference type="ARBA" id="ARBA00023235"/>
    </source>
</evidence>
<dbReference type="EMBL" id="PNIM01000007">
    <property type="protein sequence ID" value="PMB75707.1"/>
    <property type="molecule type" value="Genomic_DNA"/>
</dbReference>
<gene>
    <name evidence="7" type="ORF">C0188_01810</name>
    <name evidence="5" type="ORF">ENO39_03780</name>
    <name evidence="6" type="ORF">IOK49_03250</name>
</gene>
<dbReference type="InterPro" id="IPR020103">
    <property type="entry name" value="PsdUridine_synth_cat_dom_sf"/>
</dbReference>
<dbReference type="SUPFAM" id="SSF55120">
    <property type="entry name" value="Pseudouridine synthase"/>
    <property type="match status" value="1"/>
</dbReference>
<keyword evidence="1" id="KW-0413">Isomerase</keyword>
<sequence>MGKKNAWSKKGRARGYSRGAPRWRSRGNPKVTGVLPVGLEKSAKVMPYVVHSVKEYVCVMELHDEVNNEELKRVIEMFKGRIYQRPPVRSNVKRRIRIRKIHDIELLERKGNHVLMRIKCDAGTYMRKLCHDIGLLLGVGAHMRELRRTVSGPFTEDHAVRMQELSEAIYLWKNYGNDSALRKMILPVELSTCILPKILVKDSAISSLLYGAPLAKGGVAAYSEDLQTNKIAAVFTSKIELIGIYEILNNPKKNKNGKVVGRPLAVIMERNSYPKNWGKKI</sequence>
<dbReference type="FunFam" id="3.30.2350.10:FF:000043">
    <property type="entry name" value="RNA-guided pseudouridylation complex pseudouridine synthase subunit Cbf5"/>
    <property type="match status" value="1"/>
</dbReference>
<feature type="region of interest" description="Disordered" evidence="2">
    <location>
        <begin position="1"/>
        <end position="29"/>
    </location>
</feature>
<evidence type="ECO:0000256" key="2">
    <source>
        <dbReference type="SAM" id="MobiDB-lite"/>
    </source>
</evidence>
<dbReference type="GO" id="GO:0003723">
    <property type="term" value="F:RNA binding"/>
    <property type="evidence" value="ECO:0007669"/>
    <property type="project" value="InterPro"/>
</dbReference>
<reference evidence="5" key="2">
    <citation type="journal article" date="2020" name="mSystems">
        <title>Genome- and Community-Level Interaction Insights into Carbon Utilization and Element Cycling Functions of Hydrothermarchaeota in Hydrothermal Sediment.</title>
        <authorList>
            <person name="Zhou Z."/>
            <person name="Liu Y."/>
            <person name="Xu W."/>
            <person name="Pan J."/>
            <person name="Luo Z.H."/>
            <person name="Li M."/>
        </authorList>
    </citation>
    <scope>NUCLEOTIDE SEQUENCE [LARGE SCALE GENOMIC DNA]</scope>
    <source>
        <strain evidence="5">SpSt-1261</strain>
    </source>
</reference>
<dbReference type="PANTHER" id="PTHR23127:SF0">
    <property type="entry name" value="H_ACA RIBONUCLEOPROTEIN COMPLEX SUBUNIT DKC1"/>
    <property type="match status" value="1"/>
</dbReference>
<dbReference type="InterPro" id="IPR036974">
    <property type="entry name" value="PUA_sf"/>
</dbReference>
<dbReference type="NCBIfam" id="NF003280">
    <property type="entry name" value="PRK04270.1"/>
    <property type="match status" value="1"/>
</dbReference>
<evidence type="ECO:0000259" key="3">
    <source>
        <dbReference type="Pfam" id="PF01509"/>
    </source>
</evidence>
<reference evidence="6" key="3">
    <citation type="submission" date="2020-10" db="EMBL/GenBank/DDBJ databases">
        <title>Fervidococcus fontis strain 3639Fd - the first crenarchaeon capable of growth on lipids.</title>
        <authorList>
            <person name="Kochetkova T.V."/>
            <person name="Elcheninov A.G."/>
            <person name="Toschakov S.V."/>
            <person name="Kublanov I.V."/>
        </authorList>
    </citation>
    <scope>NUCLEOTIDE SEQUENCE</scope>
    <source>
        <strain evidence="6">3639Fd</strain>
    </source>
</reference>
<comment type="caution">
    <text evidence="7">The sequence shown here is derived from an EMBL/GenBank/DDBJ whole genome shotgun (WGS) entry which is preliminary data.</text>
</comment>
<dbReference type="PANTHER" id="PTHR23127">
    <property type="entry name" value="CENTROMERE/MICROTUBULE BINDING PROTEIN CBF5"/>
    <property type="match status" value="1"/>
</dbReference>
<dbReference type="SUPFAM" id="SSF88697">
    <property type="entry name" value="PUA domain-like"/>
    <property type="match status" value="1"/>
</dbReference>
<evidence type="ECO:0000313" key="5">
    <source>
        <dbReference type="EMBL" id="HEW64158.1"/>
    </source>
</evidence>
<protein>
    <submittedName>
        <fullName evidence="7">RNA-guided pseudouridylation complex pseudouridine synthase subunit Cbf5</fullName>
    </submittedName>
</protein>
<dbReference type="GO" id="GO:0009982">
    <property type="term" value="F:pseudouridine synthase activity"/>
    <property type="evidence" value="ECO:0007669"/>
    <property type="project" value="InterPro"/>
</dbReference>
<reference evidence="7 8" key="1">
    <citation type="submission" date="2018-01" db="EMBL/GenBank/DDBJ databases">
        <title>Metagenomic assembled genomes from two thermal pools in the Uzon Caldera, Kamchatka, Russia.</title>
        <authorList>
            <person name="Wilkins L."/>
            <person name="Ettinger C."/>
        </authorList>
    </citation>
    <scope>NUCLEOTIDE SEQUENCE [LARGE SCALE GENOMIC DNA]</scope>
    <source>
        <strain evidence="7">ZAV-06</strain>
    </source>
</reference>
<dbReference type="Pfam" id="PF16198">
    <property type="entry name" value="TruB_C_2"/>
    <property type="match status" value="1"/>
</dbReference>
<evidence type="ECO:0000313" key="8">
    <source>
        <dbReference type="Proteomes" id="UP000237153"/>
    </source>
</evidence>
<dbReference type="GO" id="GO:1990481">
    <property type="term" value="P:mRNA pseudouridine synthesis"/>
    <property type="evidence" value="ECO:0007669"/>
    <property type="project" value="TreeGrafter"/>
</dbReference>
<dbReference type="InterPro" id="IPR015947">
    <property type="entry name" value="PUA-like_sf"/>
</dbReference>
<dbReference type="Proteomes" id="UP000237153">
    <property type="component" value="Unassembled WGS sequence"/>
</dbReference>
<dbReference type="InterPro" id="IPR002501">
    <property type="entry name" value="PsdUridine_synth_N"/>
</dbReference>
<dbReference type="Pfam" id="PF01509">
    <property type="entry name" value="TruB_N"/>
    <property type="match status" value="1"/>
</dbReference>
<proteinExistence type="predicted"/>
<dbReference type="NCBIfam" id="TIGR00425">
    <property type="entry name" value="CBF5"/>
    <property type="match status" value="1"/>
</dbReference>
<dbReference type="EMBL" id="JADEZV010000002">
    <property type="protein sequence ID" value="MBE9391094.1"/>
    <property type="molecule type" value="Genomic_DNA"/>
</dbReference>